<name>A0A7J5J9M3_BACT4</name>
<dbReference type="SUPFAM" id="SSF51445">
    <property type="entry name" value="(Trans)glycosidases"/>
    <property type="match status" value="1"/>
</dbReference>
<comment type="similarity">
    <text evidence="1">Belongs to the glycosyl hydrolase 20 family.</text>
</comment>
<accession>A0A7J5J9M3</accession>
<proteinExistence type="inferred from homology"/>
<dbReference type="EMBL" id="WCSB01000219">
    <property type="protein sequence ID" value="KAB4443792.1"/>
    <property type="molecule type" value="Genomic_DNA"/>
</dbReference>
<keyword evidence="2 4" id="KW-0378">Hydrolase</keyword>
<gene>
    <name evidence="4" type="ORF">GAN93_26715</name>
</gene>
<evidence type="ECO:0000256" key="2">
    <source>
        <dbReference type="ARBA" id="ARBA00022801"/>
    </source>
</evidence>
<dbReference type="InterPro" id="IPR015883">
    <property type="entry name" value="Glyco_hydro_20_cat"/>
</dbReference>
<protein>
    <submittedName>
        <fullName evidence="4">Family 20 glycosylhydrolase</fullName>
    </submittedName>
</protein>
<evidence type="ECO:0000256" key="1">
    <source>
        <dbReference type="ARBA" id="ARBA00006285"/>
    </source>
</evidence>
<dbReference type="Pfam" id="PF00728">
    <property type="entry name" value="Glyco_hydro_20"/>
    <property type="match status" value="1"/>
</dbReference>
<dbReference type="InterPro" id="IPR017853">
    <property type="entry name" value="GH"/>
</dbReference>
<organism evidence="4 5">
    <name type="scientific">Bacteroides thetaiotaomicron</name>
    <dbReference type="NCBI Taxonomy" id="818"/>
    <lineage>
        <taxon>Bacteria</taxon>
        <taxon>Pseudomonadati</taxon>
        <taxon>Bacteroidota</taxon>
        <taxon>Bacteroidia</taxon>
        <taxon>Bacteroidales</taxon>
        <taxon>Bacteroidaceae</taxon>
        <taxon>Bacteroides</taxon>
    </lineage>
</organism>
<dbReference type="AlphaFoldDB" id="A0A7J5J9M3"/>
<feature type="non-terminal residue" evidence="4">
    <location>
        <position position="1"/>
    </location>
</feature>
<reference evidence="4 5" key="1">
    <citation type="journal article" date="2019" name="Nat. Med.">
        <title>A library of human gut bacterial isolates paired with longitudinal multiomics data enables mechanistic microbiome research.</title>
        <authorList>
            <person name="Poyet M."/>
            <person name="Groussin M."/>
            <person name="Gibbons S.M."/>
            <person name="Avila-Pacheco J."/>
            <person name="Jiang X."/>
            <person name="Kearney S.M."/>
            <person name="Perrotta A.R."/>
            <person name="Berdy B."/>
            <person name="Zhao S."/>
            <person name="Lieberman T.D."/>
            <person name="Swanson P.K."/>
            <person name="Smith M."/>
            <person name="Roesemann S."/>
            <person name="Alexander J.E."/>
            <person name="Rich S.A."/>
            <person name="Livny J."/>
            <person name="Vlamakis H."/>
            <person name="Clish C."/>
            <person name="Bullock K."/>
            <person name="Deik A."/>
            <person name="Scott J."/>
            <person name="Pierce K.A."/>
            <person name="Xavier R.J."/>
            <person name="Alm E.J."/>
        </authorList>
    </citation>
    <scope>NUCLEOTIDE SEQUENCE [LARGE SCALE GENOMIC DNA]</scope>
    <source>
        <strain evidence="4 5">BIOML-A165</strain>
    </source>
</reference>
<evidence type="ECO:0000259" key="3">
    <source>
        <dbReference type="Pfam" id="PF00728"/>
    </source>
</evidence>
<evidence type="ECO:0000313" key="4">
    <source>
        <dbReference type="EMBL" id="KAB4443792.1"/>
    </source>
</evidence>
<dbReference type="GO" id="GO:0004563">
    <property type="term" value="F:beta-N-acetylhexosaminidase activity"/>
    <property type="evidence" value="ECO:0007669"/>
    <property type="project" value="UniProtKB-ARBA"/>
</dbReference>
<evidence type="ECO:0000313" key="5">
    <source>
        <dbReference type="Proteomes" id="UP000460317"/>
    </source>
</evidence>
<feature type="domain" description="Glycoside hydrolase family 20 catalytic" evidence="3">
    <location>
        <begin position="19"/>
        <end position="77"/>
    </location>
</feature>
<sequence>NFNHDRITPGLEYDFEPIPLEKAYAFNPIPEGLTMQEQKQIIGIGCQMWGEWIPQVEDMYRMIYPYWAAHAETGWTDNKRKNYNRFVRSMDYFLTRWIDKNYINSHNIGIKQHQ</sequence>
<dbReference type="Gene3D" id="3.20.20.80">
    <property type="entry name" value="Glycosidases"/>
    <property type="match status" value="1"/>
</dbReference>
<dbReference type="GO" id="GO:0005975">
    <property type="term" value="P:carbohydrate metabolic process"/>
    <property type="evidence" value="ECO:0007669"/>
    <property type="project" value="InterPro"/>
</dbReference>
<dbReference type="Proteomes" id="UP000460317">
    <property type="component" value="Unassembled WGS sequence"/>
</dbReference>
<comment type="caution">
    <text evidence="4">The sequence shown here is derived from an EMBL/GenBank/DDBJ whole genome shotgun (WGS) entry which is preliminary data.</text>
</comment>